<keyword evidence="3" id="KW-1185">Reference proteome</keyword>
<name>A0ABU0CV82_9BACI</name>
<dbReference type="CDD" id="cd04301">
    <property type="entry name" value="NAT_SF"/>
    <property type="match status" value="1"/>
</dbReference>
<dbReference type="InterPro" id="IPR016181">
    <property type="entry name" value="Acyl_CoA_acyltransferase"/>
</dbReference>
<reference evidence="2 3" key="1">
    <citation type="submission" date="2023-07" db="EMBL/GenBank/DDBJ databases">
        <title>Genomic Encyclopedia of Type Strains, Phase IV (KMG-IV): sequencing the most valuable type-strain genomes for metagenomic binning, comparative biology and taxonomic classification.</title>
        <authorList>
            <person name="Goeker M."/>
        </authorList>
    </citation>
    <scope>NUCLEOTIDE SEQUENCE [LARGE SCALE GENOMIC DNA]</scope>
    <source>
        <strain evidence="2 3">DSM 17740</strain>
    </source>
</reference>
<gene>
    <name evidence="2" type="ORF">J2S00_003138</name>
</gene>
<dbReference type="InterPro" id="IPR000182">
    <property type="entry name" value="GNAT_dom"/>
</dbReference>
<protein>
    <submittedName>
        <fullName evidence="2">GNAT superfamily N-acetyltransferase</fullName>
    </submittedName>
</protein>
<evidence type="ECO:0000259" key="1">
    <source>
        <dbReference type="PROSITE" id="PS51186"/>
    </source>
</evidence>
<dbReference type="EMBL" id="JAUSUQ010000013">
    <property type="protein sequence ID" value="MDQ0340329.1"/>
    <property type="molecule type" value="Genomic_DNA"/>
</dbReference>
<dbReference type="Gene3D" id="3.40.630.30">
    <property type="match status" value="1"/>
</dbReference>
<comment type="caution">
    <text evidence="2">The sequence shown here is derived from an EMBL/GenBank/DDBJ whole genome shotgun (WGS) entry which is preliminary data.</text>
</comment>
<dbReference type="Proteomes" id="UP001232445">
    <property type="component" value="Unassembled WGS sequence"/>
</dbReference>
<dbReference type="PROSITE" id="PS51186">
    <property type="entry name" value="GNAT"/>
    <property type="match status" value="1"/>
</dbReference>
<dbReference type="Pfam" id="PF13508">
    <property type="entry name" value="Acetyltransf_7"/>
    <property type="match status" value="1"/>
</dbReference>
<dbReference type="RefSeq" id="WP_307341766.1">
    <property type="nucleotide sequence ID" value="NZ_JAUSUQ010000013.1"/>
</dbReference>
<dbReference type="SUPFAM" id="SSF55729">
    <property type="entry name" value="Acyl-CoA N-acyltransferases (Nat)"/>
    <property type="match status" value="1"/>
</dbReference>
<sequence length="278" mass="31921">MSSAIVPLDNRHYHAVYTLLSHQEPWSIIAFDALLQYGLNHPDHRWFREVHNGRTKGIIYLHDQLLQVCYPSLPQRSGLGMFLRRYVPHFIIHGQQQQLAWLKKQLAHYDTRCLDKSLFVVQSELTPALINQPLPVPEDIRLRLAVTADYVSLMSLYSGSEVEQQVDGQLLWQAIMQGRVIVAEQKQLVGTVMCLKESPRYVLLGGLYVTPRARSQGIASLLGQRLVQMVLRKGKQVCFYYHDSTLSPFYQRAAFQPLGDWHSYSFTSKQTMFFNGGS</sequence>
<evidence type="ECO:0000313" key="2">
    <source>
        <dbReference type="EMBL" id="MDQ0340329.1"/>
    </source>
</evidence>
<feature type="domain" description="N-acetyltransferase" evidence="1">
    <location>
        <begin position="140"/>
        <end position="277"/>
    </location>
</feature>
<accession>A0ABU0CV82</accession>
<proteinExistence type="predicted"/>
<organism evidence="2 3">
    <name type="scientific">Caldalkalibacillus uzonensis</name>
    <dbReference type="NCBI Taxonomy" id="353224"/>
    <lineage>
        <taxon>Bacteria</taxon>
        <taxon>Bacillati</taxon>
        <taxon>Bacillota</taxon>
        <taxon>Bacilli</taxon>
        <taxon>Bacillales</taxon>
        <taxon>Bacillaceae</taxon>
        <taxon>Caldalkalibacillus</taxon>
    </lineage>
</organism>
<evidence type="ECO:0000313" key="3">
    <source>
        <dbReference type="Proteomes" id="UP001232445"/>
    </source>
</evidence>